<protein>
    <submittedName>
        <fullName evidence="1">Uncharacterized protein</fullName>
    </submittedName>
</protein>
<name>A0A0K2TN29_LEPSM</name>
<sequence length="46" mass="5484">MLYPIKKKQTKKRYSYINLCTQKHSLILQKVEIRIGHLLNQDAVNN</sequence>
<proteinExistence type="predicted"/>
<dbReference type="AlphaFoldDB" id="A0A0K2TN29"/>
<organism evidence="1">
    <name type="scientific">Lepeophtheirus salmonis</name>
    <name type="common">Salmon louse</name>
    <name type="synonym">Caligus salmonis</name>
    <dbReference type="NCBI Taxonomy" id="72036"/>
    <lineage>
        <taxon>Eukaryota</taxon>
        <taxon>Metazoa</taxon>
        <taxon>Ecdysozoa</taxon>
        <taxon>Arthropoda</taxon>
        <taxon>Crustacea</taxon>
        <taxon>Multicrustacea</taxon>
        <taxon>Hexanauplia</taxon>
        <taxon>Copepoda</taxon>
        <taxon>Siphonostomatoida</taxon>
        <taxon>Caligidae</taxon>
        <taxon>Lepeophtheirus</taxon>
    </lineage>
</organism>
<evidence type="ECO:0000313" key="1">
    <source>
        <dbReference type="EMBL" id="CDW27047.1"/>
    </source>
</evidence>
<reference evidence="1" key="1">
    <citation type="submission" date="2014-05" db="EMBL/GenBank/DDBJ databases">
        <authorList>
            <person name="Chronopoulou M."/>
        </authorList>
    </citation>
    <scope>NUCLEOTIDE SEQUENCE</scope>
    <source>
        <tissue evidence="1">Whole organism</tissue>
    </source>
</reference>
<dbReference type="EMBL" id="HACA01009686">
    <property type="protein sequence ID" value="CDW27047.1"/>
    <property type="molecule type" value="Transcribed_RNA"/>
</dbReference>
<accession>A0A0K2TN29</accession>